<keyword evidence="4" id="KW-1185">Reference proteome</keyword>
<accession>A0AAE3VBG7</accession>
<sequence>MEYAYMGLFSAIFNWIFDKILSPVLNFISGLLETVLSWIFNNVLGPLLQAVLWPIIEGTIKLILEVLSGVLYSIFADLLVLINSMQNAFDFFSGVKEVTVQQANGGSYRATLLMALFRQPAVQKAFLIILIFSIFLCLTLSVLAVARASVDMDGERHRNVSRVMKSTAEAVFRFLLIQFSCLFVLLLGGAVLNAVKVANQYSVIQEIGGNEKADIRISNILFVISSLDAAKPGTPDRNLSDLNKEDSSAEAISILSGNRGKFYRGLLDPTKKSDVEPYFKLSKIDYLIGYGMGLFFVIVLGVALCKFMTRIFEVLLLFIVSPFFVAMMPLDDGEKLRGWQDLFVGKIFSGYGMVIAMQIYLILCPYVMSGNVIFGKTSAEGDYLIKLLFIAGGAFAILKAGSTMTSLMSQAAGMREMETGMVTQSMLSGAGAYVGRSAMRAAGSAFRGYSGKKQSTAARQTDTHTAEHGMQTGQRFDGGPAVSGSSGGRFDGRVRGGHIGERSAGEPRSSTAKERRNSV</sequence>
<evidence type="ECO:0000256" key="2">
    <source>
        <dbReference type="SAM" id="Phobius"/>
    </source>
</evidence>
<feature type="transmembrane region" description="Helical" evidence="2">
    <location>
        <begin position="286"/>
        <end position="304"/>
    </location>
</feature>
<feature type="transmembrane region" description="Helical" evidence="2">
    <location>
        <begin position="342"/>
        <end position="363"/>
    </location>
</feature>
<evidence type="ECO:0000313" key="3">
    <source>
        <dbReference type="EMBL" id="MDQ0153214.1"/>
    </source>
</evidence>
<dbReference type="AlphaFoldDB" id="A0AAE3VBG7"/>
<feature type="transmembrane region" description="Helical" evidence="2">
    <location>
        <begin position="170"/>
        <end position="195"/>
    </location>
</feature>
<organism evidence="3 4">
    <name type="scientific">Moryella indoligenes</name>
    <dbReference type="NCBI Taxonomy" id="371674"/>
    <lineage>
        <taxon>Bacteria</taxon>
        <taxon>Bacillati</taxon>
        <taxon>Bacillota</taxon>
        <taxon>Clostridia</taxon>
        <taxon>Lachnospirales</taxon>
        <taxon>Lachnospiraceae</taxon>
        <taxon>Moryella</taxon>
    </lineage>
</organism>
<comment type="caution">
    <text evidence="3">The sequence shown here is derived from an EMBL/GenBank/DDBJ whole genome shotgun (WGS) entry which is preliminary data.</text>
</comment>
<dbReference type="NCBIfam" id="NF045889">
    <property type="entry name" value="ICE_Mbov_0396_TM"/>
    <property type="match status" value="1"/>
</dbReference>
<feature type="transmembrane region" description="Helical" evidence="2">
    <location>
        <begin position="310"/>
        <end position="330"/>
    </location>
</feature>
<dbReference type="EMBL" id="JAUSTO010000014">
    <property type="protein sequence ID" value="MDQ0153214.1"/>
    <property type="molecule type" value="Genomic_DNA"/>
</dbReference>
<feature type="transmembrane region" description="Helical" evidence="2">
    <location>
        <begin position="62"/>
        <end position="82"/>
    </location>
</feature>
<evidence type="ECO:0000256" key="1">
    <source>
        <dbReference type="SAM" id="MobiDB-lite"/>
    </source>
</evidence>
<keyword evidence="2" id="KW-0472">Membrane</keyword>
<feature type="region of interest" description="Disordered" evidence="1">
    <location>
        <begin position="452"/>
        <end position="519"/>
    </location>
</feature>
<name>A0AAE3VBG7_9FIRM</name>
<reference evidence="3" key="1">
    <citation type="submission" date="2023-07" db="EMBL/GenBank/DDBJ databases">
        <title>Genomic Encyclopedia of Type Strains, Phase IV (KMG-IV): sequencing the most valuable type-strain genomes for metagenomic binning, comparative biology and taxonomic classification.</title>
        <authorList>
            <person name="Goeker M."/>
        </authorList>
    </citation>
    <scope>NUCLEOTIDE SEQUENCE</scope>
    <source>
        <strain evidence="3">DSM 19659</strain>
    </source>
</reference>
<dbReference type="Proteomes" id="UP001241537">
    <property type="component" value="Unassembled WGS sequence"/>
</dbReference>
<gene>
    <name evidence="3" type="ORF">J2S20_001924</name>
</gene>
<feature type="transmembrane region" description="Helical" evidence="2">
    <location>
        <begin position="125"/>
        <end position="150"/>
    </location>
</feature>
<dbReference type="RefSeq" id="WP_307255212.1">
    <property type="nucleotide sequence ID" value="NZ_JAUSTO010000014.1"/>
</dbReference>
<feature type="transmembrane region" description="Helical" evidence="2">
    <location>
        <begin position="35"/>
        <end position="56"/>
    </location>
</feature>
<feature type="transmembrane region" description="Helical" evidence="2">
    <location>
        <begin position="6"/>
        <end position="28"/>
    </location>
</feature>
<protein>
    <submittedName>
        <fullName evidence="3">Uncharacterized protein</fullName>
    </submittedName>
</protein>
<keyword evidence="2" id="KW-0812">Transmembrane</keyword>
<proteinExistence type="predicted"/>
<feature type="transmembrane region" description="Helical" evidence="2">
    <location>
        <begin position="383"/>
        <end position="401"/>
    </location>
</feature>
<evidence type="ECO:0000313" key="4">
    <source>
        <dbReference type="Proteomes" id="UP001241537"/>
    </source>
</evidence>
<keyword evidence="2" id="KW-1133">Transmembrane helix</keyword>
<feature type="compositionally biased region" description="Basic and acidic residues" evidence="1">
    <location>
        <begin position="490"/>
        <end position="519"/>
    </location>
</feature>
<dbReference type="NCBIfam" id="NF045848">
    <property type="entry name" value="MMCAP2_0566_fam"/>
    <property type="match status" value="1"/>
</dbReference>